<dbReference type="InterPro" id="IPR017945">
    <property type="entry name" value="DHBP_synth_RibB-like_a/b_dom"/>
</dbReference>
<evidence type="ECO:0000256" key="8">
    <source>
        <dbReference type="ARBA" id="ARBA00022741"/>
    </source>
</evidence>
<evidence type="ECO:0000256" key="5">
    <source>
        <dbReference type="ARBA" id="ARBA00022679"/>
    </source>
</evidence>
<organism evidence="13 14">
    <name type="scientific">Thermosulfidibacter takaii (strain DSM 17441 / JCM 13301 / NBRC 103674 / ABI70S6)</name>
    <dbReference type="NCBI Taxonomy" id="1298851"/>
    <lineage>
        <taxon>Bacteria</taxon>
        <taxon>Pseudomonadati</taxon>
        <taxon>Thermosulfidibacterota</taxon>
        <taxon>Thermosulfidibacteria</taxon>
        <taxon>Thermosulfidibacterales</taxon>
        <taxon>Thermosulfidibacteraceae</taxon>
    </lineage>
</organism>
<dbReference type="OrthoDB" id="9814580at2"/>
<dbReference type="KEGG" id="ttk:TST_0972"/>
<comment type="subcellular location">
    <subcellularLocation>
        <location evidence="1">Cytoplasm</location>
    </subcellularLocation>
</comment>
<name>A0A0S3QTX4_THET7</name>
<dbReference type="EC" id="2.7.7.87" evidence="3"/>
<evidence type="ECO:0000313" key="13">
    <source>
        <dbReference type="EMBL" id="BAT71770.1"/>
    </source>
</evidence>
<dbReference type="NCBIfam" id="TIGR00057">
    <property type="entry name" value="L-threonylcarbamoyladenylate synthase"/>
    <property type="match status" value="1"/>
</dbReference>
<dbReference type="GO" id="GO:0005524">
    <property type="term" value="F:ATP binding"/>
    <property type="evidence" value="ECO:0007669"/>
    <property type="project" value="UniProtKB-KW"/>
</dbReference>
<keyword evidence="8" id="KW-0547">Nucleotide-binding</keyword>
<dbReference type="Gene3D" id="3.90.870.10">
    <property type="entry name" value="DHBP synthase"/>
    <property type="match status" value="1"/>
</dbReference>
<comment type="similarity">
    <text evidence="2">Belongs to the SUA5 family.</text>
</comment>
<dbReference type="GO" id="GO:0006450">
    <property type="term" value="P:regulation of translational fidelity"/>
    <property type="evidence" value="ECO:0007669"/>
    <property type="project" value="TreeGrafter"/>
</dbReference>
<dbReference type="PANTHER" id="PTHR17490:SF16">
    <property type="entry name" value="THREONYLCARBAMOYL-AMP SYNTHASE"/>
    <property type="match status" value="1"/>
</dbReference>
<keyword evidence="6" id="KW-0819">tRNA processing</keyword>
<evidence type="ECO:0000256" key="4">
    <source>
        <dbReference type="ARBA" id="ARBA00022490"/>
    </source>
</evidence>
<reference evidence="14" key="1">
    <citation type="journal article" date="2018" name="Science">
        <title>A primordial and reversible TCA cycle in a facultatively chemolithoautotrophic thermophile.</title>
        <authorList>
            <person name="Nunoura T."/>
            <person name="Chikaraishi Y."/>
            <person name="Izaki R."/>
            <person name="Suwa T."/>
            <person name="Sato T."/>
            <person name="Harada T."/>
            <person name="Mori K."/>
            <person name="Kato Y."/>
            <person name="Miyazaki M."/>
            <person name="Shimamura S."/>
            <person name="Yanagawa K."/>
            <person name="Shuto A."/>
            <person name="Ohkouchi N."/>
            <person name="Fujita N."/>
            <person name="Takaki Y."/>
            <person name="Atomi H."/>
            <person name="Takai K."/>
        </authorList>
    </citation>
    <scope>NUCLEOTIDE SEQUENCE [LARGE SCALE GENOMIC DNA]</scope>
    <source>
        <strain evidence="14">DSM 17441 / JCM 13301 / NBRC 103674 / ABI70S6</strain>
    </source>
</reference>
<comment type="catalytic activity">
    <reaction evidence="11">
        <text>L-threonine + hydrogencarbonate + ATP = L-threonylcarbamoyladenylate + diphosphate + H2O</text>
        <dbReference type="Rhea" id="RHEA:36407"/>
        <dbReference type="ChEBI" id="CHEBI:15377"/>
        <dbReference type="ChEBI" id="CHEBI:17544"/>
        <dbReference type="ChEBI" id="CHEBI:30616"/>
        <dbReference type="ChEBI" id="CHEBI:33019"/>
        <dbReference type="ChEBI" id="CHEBI:57926"/>
        <dbReference type="ChEBI" id="CHEBI:73682"/>
        <dbReference type="EC" id="2.7.7.87"/>
    </reaction>
</comment>
<keyword evidence="4" id="KW-0963">Cytoplasm</keyword>
<dbReference type="Proteomes" id="UP000063234">
    <property type="component" value="Chromosome"/>
</dbReference>
<dbReference type="GO" id="GO:0003725">
    <property type="term" value="F:double-stranded RNA binding"/>
    <property type="evidence" value="ECO:0007669"/>
    <property type="project" value="InterPro"/>
</dbReference>
<accession>A0A0S3QTX4</accession>
<evidence type="ECO:0000256" key="1">
    <source>
        <dbReference type="ARBA" id="ARBA00004496"/>
    </source>
</evidence>
<gene>
    <name evidence="13" type="primary">rimN</name>
    <name evidence="13" type="ORF">TST_0972</name>
</gene>
<evidence type="ECO:0000256" key="2">
    <source>
        <dbReference type="ARBA" id="ARBA00007663"/>
    </source>
</evidence>
<dbReference type="GO" id="GO:0000049">
    <property type="term" value="F:tRNA binding"/>
    <property type="evidence" value="ECO:0007669"/>
    <property type="project" value="TreeGrafter"/>
</dbReference>
<dbReference type="AlphaFoldDB" id="A0A0S3QTX4"/>
<evidence type="ECO:0000259" key="12">
    <source>
        <dbReference type="PROSITE" id="PS51163"/>
    </source>
</evidence>
<evidence type="ECO:0000256" key="9">
    <source>
        <dbReference type="ARBA" id="ARBA00022840"/>
    </source>
</evidence>
<dbReference type="InterPro" id="IPR050156">
    <property type="entry name" value="TC-AMP_synthase_SUA5"/>
</dbReference>
<dbReference type="Pfam" id="PF01300">
    <property type="entry name" value="Sua5_yciO_yrdC"/>
    <property type="match status" value="1"/>
</dbReference>
<evidence type="ECO:0000256" key="11">
    <source>
        <dbReference type="ARBA" id="ARBA00048366"/>
    </source>
</evidence>
<evidence type="ECO:0000256" key="6">
    <source>
        <dbReference type="ARBA" id="ARBA00022694"/>
    </source>
</evidence>
<evidence type="ECO:0000256" key="10">
    <source>
        <dbReference type="ARBA" id="ARBA00029774"/>
    </source>
</evidence>
<dbReference type="STRING" id="1298851.TST_0972"/>
<evidence type="ECO:0000313" key="14">
    <source>
        <dbReference type="Proteomes" id="UP000063234"/>
    </source>
</evidence>
<dbReference type="GO" id="GO:0005737">
    <property type="term" value="C:cytoplasm"/>
    <property type="evidence" value="ECO:0007669"/>
    <property type="project" value="UniProtKB-SubCell"/>
</dbReference>
<evidence type="ECO:0000256" key="3">
    <source>
        <dbReference type="ARBA" id="ARBA00012584"/>
    </source>
</evidence>
<dbReference type="PANTHER" id="PTHR17490">
    <property type="entry name" value="SUA5"/>
    <property type="match status" value="1"/>
</dbReference>
<dbReference type="GO" id="GO:0061710">
    <property type="term" value="F:L-threonylcarbamoyladenylate synthase"/>
    <property type="evidence" value="ECO:0007669"/>
    <property type="project" value="UniProtKB-EC"/>
</dbReference>
<keyword evidence="14" id="KW-1185">Reference proteome</keyword>
<feature type="domain" description="YrdC-like" evidence="12">
    <location>
        <begin position="9"/>
        <end position="193"/>
    </location>
</feature>
<evidence type="ECO:0000256" key="7">
    <source>
        <dbReference type="ARBA" id="ARBA00022695"/>
    </source>
</evidence>
<dbReference type="PROSITE" id="PS51163">
    <property type="entry name" value="YRDC"/>
    <property type="match status" value="1"/>
</dbReference>
<keyword evidence="7" id="KW-0548">Nucleotidyltransferase</keyword>
<dbReference type="RefSeq" id="WP_068549766.1">
    <property type="nucleotide sequence ID" value="NZ_AP013035.1"/>
</dbReference>
<dbReference type="InterPro" id="IPR006070">
    <property type="entry name" value="Sua5-like_dom"/>
</dbReference>
<keyword evidence="9" id="KW-0067">ATP-binding</keyword>
<dbReference type="SUPFAM" id="SSF55821">
    <property type="entry name" value="YrdC/RibB"/>
    <property type="match status" value="1"/>
</dbReference>
<proteinExistence type="inferred from homology"/>
<dbReference type="GO" id="GO:0008033">
    <property type="term" value="P:tRNA processing"/>
    <property type="evidence" value="ECO:0007669"/>
    <property type="project" value="UniProtKB-KW"/>
</dbReference>
<dbReference type="EMBL" id="AP013035">
    <property type="protein sequence ID" value="BAT71770.1"/>
    <property type="molecule type" value="Genomic_DNA"/>
</dbReference>
<keyword evidence="5" id="KW-0808">Transferase</keyword>
<protein>
    <recommendedName>
        <fullName evidence="10">L-threonylcarbamoyladenylate synthase</fullName>
        <ecNumber evidence="3">2.7.7.87</ecNumber>
    </recommendedName>
    <alternativeName>
        <fullName evidence="10">L-threonylcarbamoyladenylate synthase</fullName>
    </alternativeName>
</protein>
<sequence length="210" mass="23340">MKLINVDHEGAIELAYNALKVGKVIIFPTDTLYGLLADIENVEAVQKVFSIKNRPLDKPVPVLVGSLEIAQLYGIFSEIALVLWRHFLPGPLTVVVPAKKSLAGAVSEERKIGLRMPDYEPLLKVLRRLERGVTGTSANFSYEPPAKTTEELSKALVDEVDLVFYDDKPLLGKPSTVVEIEDRSVRILRHGAISEEEIRNVLRGENCKII</sequence>